<keyword evidence="1" id="KW-0805">Transcription regulation</keyword>
<evidence type="ECO:0000313" key="6">
    <source>
        <dbReference type="EMBL" id="MCZ4590115.1"/>
    </source>
</evidence>
<dbReference type="PANTHER" id="PTHR33204:SF17">
    <property type="entry name" value="TRANSCRIPTIONAL REGULATORY PROTEIN"/>
    <property type="match status" value="1"/>
</dbReference>
<dbReference type="Proteomes" id="UP001066327">
    <property type="component" value="Unassembled WGS sequence"/>
</dbReference>
<name>A0AAX3YW22_RHOOP</name>
<evidence type="ECO:0000256" key="3">
    <source>
        <dbReference type="ARBA" id="ARBA00023163"/>
    </source>
</evidence>
<accession>A0AAX3YW22</accession>
<dbReference type="PANTHER" id="PTHR33204">
    <property type="entry name" value="TRANSCRIPTIONAL REGULATOR, MARR FAMILY"/>
    <property type="match status" value="1"/>
</dbReference>
<keyword evidence="3" id="KW-0804">Transcription</keyword>
<dbReference type="SUPFAM" id="SSF46785">
    <property type="entry name" value="Winged helix' DNA-binding domain"/>
    <property type="match status" value="1"/>
</dbReference>
<evidence type="ECO:0000313" key="10">
    <source>
        <dbReference type="Proteomes" id="UP001231166"/>
    </source>
</evidence>
<evidence type="ECO:0000313" key="8">
    <source>
        <dbReference type="EMBL" id="WLF52552.1"/>
    </source>
</evidence>
<reference evidence="8" key="2">
    <citation type="submission" date="2023-07" db="EMBL/GenBank/DDBJ databases">
        <title>Genomic analysis of Rhodococcus opacus VOC-14 with glycol ethers degradation activity.</title>
        <authorList>
            <person name="Narkevich D.A."/>
            <person name="Hlushen A.M."/>
            <person name="Akhremchuk A.E."/>
            <person name="Sikolenko M.A."/>
            <person name="Valentovich L.N."/>
        </authorList>
    </citation>
    <scope>NUCLEOTIDE SEQUENCE</scope>
    <source>
        <strain evidence="8">VOC-14</strain>
        <plasmid evidence="8">pRho-VOC14-L</plasmid>
    </source>
</reference>
<evidence type="ECO:0000256" key="1">
    <source>
        <dbReference type="ARBA" id="ARBA00023015"/>
    </source>
</evidence>
<evidence type="ECO:0000313" key="9">
    <source>
        <dbReference type="Proteomes" id="UP001066327"/>
    </source>
</evidence>
<protein>
    <submittedName>
        <fullName evidence="8">Helix-turn-helix domain-containing protein</fullName>
    </submittedName>
</protein>
<dbReference type="Proteomes" id="UP001231166">
    <property type="component" value="Plasmid pRho-VOC14-L"/>
</dbReference>
<keyword evidence="8" id="KW-0614">Plasmid</keyword>
<dbReference type="AlphaFoldDB" id="A0AAX3YW22"/>
<dbReference type="EMBL" id="CP130956">
    <property type="protein sequence ID" value="WLF51651.1"/>
    <property type="molecule type" value="Genomic_DNA"/>
</dbReference>
<dbReference type="RefSeq" id="WP_169695766.1">
    <property type="nucleotide sequence ID" value="NZ_CP130956.1"/>
</dbReference>
<organism evidence="8 10">
    <name type="scientific">Rhodococcus opacus</name>
    <name type="common">Nocardia opaca</name>
    <dbReference type="NCBI Taxonomy" id="37919"/>
    <lineage>
        <taxon>Bacteria</taxon>
        <taxon>Bacillati</taxon>
        <taxon>Actinomycetota</taxon>
        <taxon>Actinomycetes</taxon>
        <taxon>Mycobacteriales</taxon>
        <taxon>Nocardiaceae</taxon>
        <taxon>Rhodococcus</taxon>
    </lineage>
</organism>
<dbReference type="Pfam" id="PF01638">
    <property type="entry name" value="HxlR"/>
    <property type="match status" value="1"/>
</dbReference>
<sequence>MRRSSFASMECPIAGALERVGEWWSLLIMRDALDGFTRFDEFEANLGIAPNMLTRRLRALSDDGLLERVQYSTKPARYEYIVTEKGRDLRPVIVALYLWGIKNTADGARNVVLVDQVTGSEIVPEFVDHHSGRPLSSMRAEFVAGPDASEEMRRRLNPDSRRTRRDRHKAQRSTT</sequence>
<feature type="region of interest" description="Disordered" evidence="4">
    <location>
        <begin position="142"/>
        <end position="175"/>
    </location>
</feature>
<gene>
    <name evidence="6" type="ORF">O4328_41955</name>
    <name evidence="7" type="ORF">Q5707_39765</name>
    <name evidence="8" type="ORF">Q5707_45230</name>
</gene>
<dbReference type="InterPro" id="IPR036390">
    <property type="entry name" value="WH_DNA-bd_sf"/>
</dbReference>
<dbReference type="PROSITE" id="PS51118">
    <property type="entry name" value="HTH_HXLR"/>
    <property type="match status" value="1"/>
</dbReference>
<evidence type="ECO:0000256" key="2">
    <source>
        <dbReference type="ARBA" id="ARBA00023125"/>
    </source>
</evidence>
<dbReference type="EMBL" id="CP130956">
    <property type="protein sequence ID" value="WLF52552.1"/>
    <property type="molecule type" value="Genomic_DNA"/>
</dbReference>
<dbReference type="GO" id="GO:0003677">
    <property type="term" value="F:DNA binding"/>
    <property type="evidence" value="ECO:0007669"/>
    <property type="project" value="UniProtKB-KW"/>
</dbReference>
<dbReference type="InterPro" id="IPR002577">
    <property type="entry name" value="HTH_HxlR"/>
</dbReference>
<evidence type="ECO:0000256" key="4">
    <source>
        <dbReference type="SAM" id="MobiDB-lite"/>
    </source>
</evidence>
<keyword evidence="2" id="KW-0238">DNA-binding</keyword>
<evidence type="ECO:0000313" key="7">
    <source>
        <dbReference type="EMBL" id="WLF51651.1"/>
    </source>
</evidence>
<feature type="compositionally biased region" description="Basic and acidic residues" evidence="4">
    <location>
        <begin position="150"/>
        <end position="161"/>
    </location>
</feature>
<dbReference type="InterPro" id="IPR036388">
    <property type="entry name" value="WH-like_DNA-bd_sf"/>
</dbReference>
<keyword evidence="9" id="KW-1185">Reference proteome</keyword>
<feature type="compositionally biased region" description="Basic residues" evidence="4">
    <location>
        <begin position="162"/>
        <end position="175"/>
    </location>
</feature>
<feature type="domain" description="HTH hxlR-type" evidence="5">
    <location>
        <begin position="11"/>
        <end position="108"/>
    </location>
</feature>
<evidence type="ECO:0000259" key="5">
    <source>
        <dbReference type="PROSITE" id="PS51118"/>
    </source>
</evidence>
<dbReference type="Gene3D" id="1.10.10.10">
    <property type="entry name" value="Winged helix-like DNA-binding domain superfamily/Winged helix DNA-binding domain"/>
    <property type="match status" value="1"/>
</dbReference>
<dbReference type="EMBL" id="JAPWIS010000041">
    <property type="protein sequence ID" value="MCZ4590115.1"/>
    <property type="molecule type" value="Genomic_DNA"/>
</dbReference>
<geneLocation type="plasmid" evidence="8 10">
    <name>pRho-VOC14-L</name>
</geneLocation>
<proteinExistence type="predicted"/>
<reference evidence="6" key="1">
    <citation type="submission" date="2022-12" db="EMBL/GenBank/DDBJ databases">
        <authorList>
            <person name="Krivoruchko A.V."/>
            <person name="Elkin A."/>
        </authorList>
    </citation>
    <scope>NUCLEOTIDE SEQUENCE</scope>
    <source>
        <strain evidence="6">IEGM 249</strain>
    </source>
</reference>